<dbReference type="GO" id="GO:0008194">
    <property type="term" value="F:UDP-glycosyltransferase activity"/>
    <property type="evidence" value="ECO:0007669"/>
    <property type="project" value="InterPro"/>
</dbReference>
<gene>
    <name evidence="3" type="ORF">B0I24_12043</name>
    <name evidence="4" type="ORF">CWE07_13815</name>
</gene>
<evidence type="ECO:0000313" key="3">
    <source>
        <dbReference type="EMBL" id="RAJ93316.1"/>
    </source>
</evidence>
<dbReference type="Pfam" id="PF06722">
    <property type="entry name" value="EryCIII-like_C"/>
    <property type="match status" value="1"/>
</dbReference>
<feature type="domain" description="Glycosyltransferase family 28 N-terminal" evidence="1">
    <location>
        <begin position="3"/>
        <end position="140"/>
    </location>
</feature>
<dbReference type="InterPro" id="IPR002213">
    <property type="entry name" value="UDP_glucos_trans"/>
</dbReference>
<dbReference type="CDD" id="cd03784">
    <property type="entry name" value="GT1_Gtf-like"/>
    <property type="match status" value="1"/>
</dbReference>
<dbReference type="GO" id="GO:0033072">
    <property type="term" value="P:vancomycin biosynthetic process"/>
    <property type="evidence" value="ECO:0007669"/>
    <property type="project" value="UniProtKB-ARBA"/>
</dbReference>
<organism evidence="3 5">
    <name type="scientific">Aliidiomarina maris</name>
    <dbReference type="NCBI Taxonomy" id="531312"/>
    <lineage>
        <taxon>Bacteria</taxon>
        <taxon>Pseudomonadati</taxon>
        <taxon>Pseudomonadota</taxon>
        <taxon>Gammaproteobacteria</taxon>
        <taxon>Alteromonadales</taxon>
        <taxon>Idiomarinaceae</taxon>
        <taxon>Aliidiomarina</taxon>
    </lineage>
</organism>
<dbReference type="EMBL" id="QLMD01000020">
    <property type="protein sequence ID" value="RAJ93316.1"/>
    <property type="molecule type" value="Genomic_DNA"/>
</dbReference>
<dbReference type="PANTHER" id="PTHR48050">
    <property type="entry name" value="STEROL 3-BETA-GLUCOSYLTRANSFERASE"/>
    <property type="match status" value="1"/>
</dbReference>
<dbReference type="GO" id="GO:0005975">
    <property type="term" value="P:carbohydrate metabolic process"/>
    <property type="evidence" value="ECO:0007669"/>
    <property type="project" value="InterPro"/>
</dbReference>
<proteinExistence type="predicted"/>
<evidence type="ECO:0000313" key="6">
    <source>
        <dbReference type="Proteomes" id="UP000287865"/>
    </source>
</evidence>
<evidence type="ECO:0000313" key="5">
    <source>
        <dbReference type="Proteomes" id="UP000249203"/>
    </source>
</evidence>
<dbReference type="Pfam" id="PF03033">
    <property type="entry name" value="Glyco_transf_28"/>
    <property type="match status" value="1"/>
</dbReference>
<accession>A0A327WRL7</accession>
<dbReference type="Gene3D" id="3.40.50.2000">
    <property type="entry name" value="Glycogen Phosphorylase B"/>
    <property type="match status" value="2"/>
</dbReference>
<evidence type="ECO:0000259" key="2">
    <source>
        <dbReference type="Pfam" id="PF06722"/>
    </source>
</evidence>
<dbReference type="SUPFAM" id="SSF53756">
    <property type="entry name" value="UDP-Glycosyltransferase/glycogen phosphorylase"/>
    <property type="match status" value="1"/>
</dbReference>
<dbReference type="RefSeq" id="WP_111570507.1">
    <property type="nucleotide sequence ID" value="NZ_PIPK01000019.1"/>
</dbReference>
<dbReference type="InterPro" id="IPR050426">
    <property type="entry name" value="Glycosyltransferase_28"/>
</dbReference>
<dbReference type="AlphaFoldDB" id="A0A327WRL7"/>
<keyword evidence="3" id="KW-0808">Transferase</keyword>
<evidence type="ECO:0000313" key="4">
    <source>
        <dbReference type="EMBL" id="RUO18570.1"/>
    </source>
</evidence>
<reference evidence="3 5" key="2">
    <citation type="submission" date="2018-06" db="EMBL/GenBank/DDBJ databases">
        <title>Genomic Encyclopedia of Type Strains, Phase III (KMG-III): the genomes of soil and plant-associated and newly described type strains.</title>
        <authorList>
            <person name="Whitman W."/>
        </authorList>
    </citation>
    <scope>NUCLEOTIDE SEQUENCE [LARGE SCALE GENOMIC DNA]</scope>
    <source>
        <strain evidence="3 5">CGMCC 1.15366</strain>
    </source>
</reference>
<dbReference type="InterPro" id="IPR010610">
    <property type="entry name" value="EryCIII-like_C"/>
</dbReference>
<dbReference type="InterPro" id="IPR004276">
    <property type="entry name" value="GlycoTrans_28_N"/>
</dbReference>
<keyword evidence="6" id="KW-1185">Reference proteome</keyword>
<dbReference type="FunFam" id="3.40.50.2000:FF:000009">
    <property type="entry name" value="Sterol 3-beta-glucosyltransferase UGT80A2"/>
    <property type="match status" value="1"/>
</dbReference>
<dbReference type="OrthoDB" id="9805366at2"/>
<dbReference type="PANTHER" id="PTHR48050:SF13">
    <property type="entry name" value="STEROL 3-BETA-GLUCOSYLTRANSFERASE UGT80A2"/>
    <property type="match status" value="1"/>
</dbReference>
<feature type="domain" description="Erythromycin biosynthesis protein CIII-like C-terminal" evidence="2">
    <location>
        <begin position="300"/>
        <end position="401"/>
    </location>
</feature>
<dbReference type="GO" id="GO:0016758">
    <property type="term" value="F:hexosyltransferase activity"/>
    <property type="evidence" value="ECO:0007669"/>
    <property type="project" value="InterPro"/>
</dbReference>
<comment type="caution">
    <text evidence="3">The sequence shown here is derived from an EMBL/GenBank/DDBJ whole genome shotgun (WGS) entry which is preliminary data.</text>
</comment>
<dbReference type="Proteomes" id="UP000287865">
    <property type="component" value="Unassembled WGS sequence"/>
</dbReference>
<reference evidence="4 6" key="1">
    <citation type="journal article" date="2018" name="Front. Microbiol.">
        <title>Genome-Based Analysis Reveals the Taxonomy and Diversity of the Family Idiomarinaceae.</title>
        <authorList>
            <person name="Liu Y."/>
            <person name="Lai Q."/>
            <person name="Shao Z."/>
        </authorList>
    </citation>
    <scope>NUCLEOTIDE SEQUENCE [LARGE SCALE GENOMIC DNA]</scope>
    <source>
        <strain evidence="4 6">CF12-14</strain>
    </source>
</reference>
<name>A0A327WRL7_9GAMM</name>
<dbReference type="EMBL" id="PIPK01000019">
    <property type="protein sequence ID" value="RUO18570.1"/>
    <property type="molecule type" value="Genomic_DNA"/>
</dbReference>
<evidence type="ECO:0000259" key="1">
    <source>
        <dbReference type="Pfam" id="PF03033"/>
    </source>
</evidence>
<protein>
    <submittedName>
        <fullName evidence="3">Sterol 3beta-glucosyltransferase</fullName>
    </submittedName>
    <submittedName>
        <fullName evidence="4">UDP-glucose--sterol glucosyltransferase</fullName>
    </submittedName>
</protein>
<sequence length="434" mass="46957">MNILILTYGTRGDVQPYIALGQGLKRAGHCITLATSSRFKEVIEQAGLHYAFMNDGMLALLDAPGNQGVLEDTNNLFQVVKRTLGLLKKIGPIQRALVDESWEAALQSKPDIIVFHPKAFTAPDISEKLGVPVVLALVVPGLVPTAEYPNMMLPRLRLGGWYNKLSYSVVNRLIGLSVAKHVRAWRKAHHLPKAKRFSLLHTADGAPIPVIHGFSSLVVPRPDDWPQTASICGYWHTEDDGHYQPSPELSAFLNAGPPPVYVGFGSMTGRDPERLADIVIEALQRAGVRGILATGWGGLKVKALPKNIIAVDQVPHSWLFSRVSGVVHHGGAGTTAAALQAGKASVVIPFFGDQPFWGHRVHTLKAGAAPIPLKKLTVERLAAGIKEITTNQKIIDHAAAIGAKLREERGVENAVAVIEKLADKHNQASQRASR</sequence>
<dbReference type="Proteomes" id="UP000249203">
    <property type="component" value="Unassembled WGS sequence"/>
</dbReference>